<reference evidence="2 3" key="1">
    <citation type="submission" date="2020-01" db="EMBL/GenBank/DDBJ databases">
        <title>Paenibacillus sp. nov., isolated from tomato rhizosphere.</title>
        <authorList>
            <person name="Weon H.-Y."/>
            <person name="Lee S.A."/>
        </authorList>
    </citation>
    <scope>NUCLEOTIDE SEQUENCE [LARGE SCALE GENOMIC DNA]</scope>
    <source>
        <strain evidence="2 3">12200R-189</strain>
    </source>
</reference>
<keyword evidence="3" id="KW-1185">Reference proteome</keyword>
<evidence type="ECO:0000313" key="2">
    <source>
        <dbReference type="EMBL" id="QHT59877.1"/>
    </source>
</evidence>
<gene>
    <name evidence="2" type="ORF">GXP70_07885</name>
</gene>
<name>A0A6C0FSP6_9BACL</name>
<evidence type="ECO:0000313" key="3">
    <source>
        <dbReference type="Proteomes" id="UP000476064"/>
    </source>
</evidence>
<keyword evidence="1" id="KW-0812">Transmembrane</keyword>
<sequence>MTLGRFQSYEERYAGGSQSYIKFQISFYRSNLLKSVAIASIETEIEKLEGIVSKLSEAKDSNGTSDSKESKNKNEKLVAVELNEDQFEFLSGVMNFTHKEHVILDTYLYSVLVVFLWGAFETYITSVFNELFHLKPSMLKSNETLRYEEVIDNLNDPLKLIMNKELNKIGHFKLKEYIEYLKNKINVKFEDELESTLSEIYLIRNIIAHNTGKVRDDFVKLLPKEIKTIDNEIIVTTEYFEKAKDTISNSVEIIEKMVRDSFFKKQIDDIV</sequence>
<accession>A0A6C0FSP6</accession>
<keyword evidence="1" id="KW-1133">Transmembrane helix</keyword>
<feature type="transmembrane region" description="Helical" evidence="1">
    <location>
        <begin position="107"/>
        <end position="132"/>
    </location>
</feature>
<proteinExistence type="predicted"/>
<protein>
    <recommendedName>
        <fullName evidence="4">RiboL-PSP-HEPN domain-containing protein</fullName>
    </recommendedName>
</protein>
<dbReference type="RefSeq" id="WP_162355943.1">
    <property type="nucleotide sequence ID" value="NZ_CP048209.1"/>
</dbReference>
<dbReference type="Proteomes" id="UP000476064">
    <property type="component" value="Chromosome"/>
</dbReference>
<dbReference type="KEGG" id="plyc:GXP70_07885"/>
<evidence type="ECO:0008006" key="4">
    <source>
        <dbReference type="Google" id="ProtNLM"/>
    </source>
</evidence>
<dbReference type="EMBL" id="CP048209">
    <property type="protein sequence ID" value="QHT59877.1"/>
    <property type="molecule type" value="Genomic_DNA"/>
</dbReference>
<dbReference type="AlphaFoldDB" id="A0A6C0FSP6"/>
<organism evidence="2 3">
    <name type="scientific">Paenibacillus lycopersici</name>
    <dbReference type="NCBI Taxonomy" id="2704462"/>
    <lineage>
        <taxon>Bacteria</taxon>
        <taxon>Bacillati</taxon>
        <taxon>Bacillota</taxon>
        <taxon>Bacilli</taxon>
        <taxon>Bacillales</taxon>
        <taxon>Paenibacillaceae</taxon>
        <taxon>Paenibacillus</taxon>
    </lineage>
</organism>
<keyword evidence="1" id="KW-0472">Membrane</keyword>
<evidence type="ECO:0000256" key="1">
    <source>
        <dbReference type="SAM" id="Phobius"/>
    </source>
</evidence>